<dbReference type="Proteomes" id="UP000595437">
    <property type="component" value="Chromosome 13"/>
</dbReference>
<evidence type="ECO:0000256" key="1">
    <source>
        <dbReference type="SAM" id="SignalP"/>
    </source>
</evidence>
<dbReference type="EMBL" id="CP045902">
    <property type="protein sequence ID" value="QQP38724.1"/>
    <property type="molecule type" value="Genomic_DNA"/>
</dbReference>
<organism evidence="2 3">
    <name type="scientific">Caligus rogercresseyi</name>
    <name type="common">Sea louse</name>
    <dbReference type="NCBI Taxonomy" id="217165"/>
    <lineage>
        <taxon>Eukaryota</taxon>
        <taxon>Metazoa</taxon>
        <taxon>Ecdysozoa</taxon>
        <taxon>Arthropoda</taxon>
        <taxon>Crustacea</taxon>
        <taxon>Multicrustacea</taxon>
        <taxon>Hexanauplia</taxon>
        <taxon>Copepoda</taxon>
        <taxon>Siphonostomatoida</taxon>
        <taxon>Caligidae</taxon>
        <taxon>Caligus</taxon>
    </lineage>
</organism>
<reference evidence="3" key="1">
    <citation type="submission" date="2021-01" db="EMBL/GenBank/DDBJ databases">
        <title>Caligus Genome Assembly.</title>
        <authorList>
            <person name="Gallardo-Escarate C."/>
        </authorList>
    </citation>
    <scope>NUCLEOTIDE SEQUENCE [LARGE SCALE GENOMIC DNA]</scope>
</reference>
<gene>
    <name evidence="2" type="ORF">FKW44_019390</name>
</gene>
<dbReference type="AlphaFoldDB" id="A0A7T8JY45"/>
<sequence>MSNMKPIIPLIFFFFLNLVGSQKPPSDRSLSLIKEQISEVTIICEGRPTSCLCGDGNTLPGEFFFTGIYSCSPKSCSCPSGIPVNNLDSIEVEEDLTPEKFRPTVTLGAFLVVWSRIQARYATFCNDTAPSSCSCQDGREIRSFSKKISALITCRPTICQCPDGSSKSVLDDMRHSFLSQMEFICDVKECPCSKGKVPSLTPPFTSLTAWEKCSPATVPVLTDPPRNSQSCPSWKRTSFSPSTTLAESDYEVSPHFATEVHPSLANASSAQSPFRLLETSQNFGNATLPLANAPTAQLKRHPRDEAPLGGLFGICI</sequence>
<keyword evidence="1" id="KW-0732">Signal</keyword>
<feature type="chain" id="PRO_5030672001" evidence="1">
    <location>
        <begin position="22"/>
        <end position="316"/>
    </location>
</feature>
<accession>A0A7T8JY45</accession>
<name>A0A7T8JY45_CALRO</name>
<evidence type="ECO:0000313" key="3">
    <source>
        <dbReference type="Proteomes" id="UP000595437"/>
    </source>
</evidence>
<feature type="signal peptide" evidence="1">
    <location>
        <begin position="1"/>
        <end position="21"/>
    </location>
</feature>
<keyword evidence="3" id="KW-1185">Reference proteome</keyword>
<proteinExistence type="predicted"/>
<evidence type="ECO:0000313" key="2">
    <source>
        <dbReference type="EMBL" id="QQP38724.1"/>
    </source>
</evidence>
<protein>
    <submittedName>
        <fullName evidence="2">Uncharacterized protein</fullName>
    </submittedName>
</protein>